<dbReference type="GeneID" id="19954668"/>
<dbReference type="Pfam" id="PF12796">
    <property type="entry name" value="Ank_2"/>
    <property type="match status" value="1"/>
</dbReference>
<dbReference type="EMBL" id="JH767196">
    <property type="protein sequence ID" value="EQC28260.1"/>
    <property type="molecule type" value="Genomic_DNA"/>
</dbReference>
<dbReference type="Gene3D" id="1.25.40.20">
    <property type="entry name" value="Ankyrin repeat-containing domain"/>
    <property type="match status" value="2"/>
</dbReference>
<dbReference type="OMA" id="FEWEATT"/>
<dbReference type="STRING" id="1156394.T0Q4A0"/>
<dbReference type="InterPro" id="IPR002110">
    <property type="entry name" value="Ankyrin_rpt"/>
</dbReference>
<accession>T0Q4A0</accession>
<dbReference type="InParanoid" id="T0Q4A0"/>
<sequence>MTRRALTAHDLWRVIVSFQRGLSGAVREVRQLCDSVQFDYYVTDDTEYGGKEFSAILRPLPARFRSLPFFTKRLEPDCADTENLFLTFPHQEDQLPFHFAILEGHWRLIALFIASDAELVTPGSFLLAIAAGHLDVAQNLALANPSVVEPQVHFGSEMTNTYSAVCVAAANGHLEILHWLRASGHAIVWHALVAAATNGHDDVVDYLFTCELSTGSPDYTAVHWTPSHSMQTALTAALTRGHAGVVRRLLHHGPCTLKKTWVYFEWEATTIPGRGHVQALQHLVDAKVDWEALDASATAKLFYDYELYPTLVLDATDAEIVTAVRALPRTLHLQLLLAAARHETVEKLQSVLRGVLRADTTMALDQAAAIDEVLVNAIVDVDTASGMRSFLDRAGVDDAFLLQACGCGSLANVQWLFATLGAVGFAAAMAAAAGADRHDTVRWLHDAFHLNHVPVRVPDPVTADNCHIKANKLLDAGDIDALESLYASFSPHLSKRVDLSAARDQAARHGQKRLLRWIDIHGSGPRGTNAWRFWTRLVS</sequence>
<dbReference type="VEuPathDB" id="FungiDB:SDRG_13941"/>
<gene>
    <name evidence="1" type="ORF">SDRG_13941</name>
</gene>
<dbReference type="InterPro" id="IPR052050">
    <property type="entry name" value="SecEffector_AnkRepeat"/>
</dbReference>
<dbReference type="AlphaFoldDB" id="T0Q4A0"/>
<dbReference type="SUPFAM" id="SSF48403">
    <property type="entry name" value="Ankyrin repeat"/>
    <property type="match status" value="1"/>
</dbReference>
<organism evidence="1 2">
    <name type="scientific">Saprolegnia diclina (strain VS20)</name>
    <dbReference type="NCBI Taxonomy" id="1156394"/>
    <lineage>
        <taxon>Eukaryota</taxon>
        <taxon>Sar</taxon>
        <taxon>Stramenopiles</taxon>
        <taxon>Oomycota</taxon>
        <taxon>Saprolegniomycetes</taxon>
        <taxon>Saprolegniales</taxon>
        <taxon>Saprolegniaceae</taxon>
        <taxon>Saprolegnia</taxon>
    </lineage>
</organism>
<dbReference type="InterPro" id="IPR036770">
    <property type="entry name" value="Ankyrin_rpt-contain_sf"/>
</dbReference>
<dbReference type="SMART" id="SM00248">
    <property type="entry name" value="ANK"/>
    <property type="match status" value="3"/>
</dbReference>
<reference evidence="1 2" key="1">
    <citation type="submission" date="2012-04" db="EMBL/GenBank/DDBJ databases">
        <title>The Genome Sequence of Saprolegnia declina VS20.</title>
        <authorList>
            <consortium name="The Broad Institute Genome Sequencing Platform"/>
            <person name="Russ C."/>
            <person name="Nusbaum C."/>
            <person name="Tyler B."/>
            <person name="van West P."/>
            <person name="Dieguez-Uribeondo J."/>
            <person name="de Bruijn I."/>
            <person name="Tripathy S."/>
            <person name="Jiang R."/>
            <person name="Young S.K."/>
            <person name="Zeng Q."/>
            <person name="Gargeya S."/>
            <person name="Fitzgerald M."/>
            <person name="Haas B."/>
            <person name="Abouelleil A."/>
            <person name="Alvarado L."/>
            <person name="Arachchi H.M."/>
            <person name="Berlin A."/>
            <person name="Chapman S.B."/>
            <person name="Goldberg J."/>
            <person name="Griggs A."/>
            <person name="Gujja S."/>
            <person name="Hansen M."/>
            <person name="Howarth C."/>
            <person name="Imamovic A."/>
            <person name="Larimer J."/>
            <person name="McCowen C."/>
            <person name="Montmayeur A."/>
            <person name="Murphy C."/>
            <person name="Neiman D."/>
            <person name="Pearson M."/>
            <person name="Priest M."/>
            <person name="Roberts A."/>
            <person name="Saif S."/>
            <person name="Shea T."/>
            <person name="Sisk P."/>
            <person name="Sykes S."/>
            <person name="Wortman J."/>
            <person name="Nusbaum C."/>
            <person name="Birren B."/>
        </authorList>
    </citation>
    <scope>NUCLEOTIDE SEQUENCE [LARGE SCALE GENOMIC DNA]</scope>
    <source>
        <strain evidence="1 2">VS20</strain>
    </source>
</reference>
<name>T0Q4A0_SAPDV</name>
<evidence type="ECO:0000313" key="2">
    <source>
        <dbReference type="Proteomes" id="UP000030762"/>
    </source>
</evidence>
<keyword evidence="2" id="KW-1185">Reference proteome</keyword>
<dbReference type="RefSeq" id="XP_008618264.1">
    <property type="nucleotide sequence ID" value="XM_008620042.1"/>
</dbReference>
<proteinExistence type="predicted"/>
<evidence type="ECO:0000313" key="1">
    <source>
        <dbReference type="EMBL" id="EQC28260.1"/>
    </source>
</evidence>
<dbReference type="OrthoDB" id="823504at2759"/>
<dbReference type="PANTHER" id="PTHR46586:SF3">
    <property type="entry name" value="ANKYRIN REPEAT-CONTAINING PROTEIN"/>
    <property type="match status" value="1"/>
</dbReference>
<dbReference type="PANTHER" id="PTHR46586">
    <property type="entry name" value="ANKYRIN REPEAT-CONTAINING PROTEIN"/>
    <property type="match status" value="1"/>
</dbReference>
<dbReference type="Proteomes" id="UP000030762">
    <property type="component" value="Unassembled WGS sequence"/>
</dbReference>
<protein>
    <submittedName>
        <fullName evidence="1">Uncharacterized protein</fullName>
    </submittedName>
</protein>